<feature type="transmembrane region" description="Helical" evidence="1">
    <location>
        <begin position="437"/>
        <end position="456"/>
    </location>
</feature>
<evidence type="ECO:0008006" key="4">
    <source>
        <dbReference type="Google" id="ProtNLM"/>
    </source>
</evidence>
<reference evidence="2 3" key="1">
    <citation type="submission" date="2024-10" db="EMBL/GenBank/DDBJ databases">
        <title>The Natural Products Discovery Center: Release of the First 8490 Sequenced Strains for Exploring Actinobacteria Biosynthetic Diversity.</title>
        <authorList>
            <person name="Kalkreuter E."/>
            <person name="Kautsar S.A."/>
            <person name="Yang D."/>
            <person name="Bader C.D."/>
            <person name="Teijaro C.N."/>
            <person name="Fluegel L."/>
            <person name="Davis C.M."/>
            <person name="Simpson J.R."/>
            <person name="Lauterbach L."/>
            <person name="Steele A.D."/>
            <person name="Gui C."/>
            <person name="Meng S."/>
            <person name="Li G."/>
            <person name="Viehrig K."/>
            <person name="Ye F."/>
            <person name="Su P."/>
            <person name="Kiefer A.F."/>
            <person name="Nichols A."/>
            <person name="Cepeda A.J."/>
            <person name="Yan W."/>
            <person name="Fan B."/>
            <person name="Jiang Y."/>
            <person name="Adhikari A."/>
            <person name="Zheng C.-J."/>
            <person name="Schuster L."/>
            <person name="Cowan T.M."/>
            <person name="Smanski M.J."/>
            <person name="Chevrette M.G."/>
            <person name="De Carvalho L.P.S."/>
            <person name="Shen B."/>
        </authorList>
    </citation>
    <scope>NUCLEOTIDE SEQUENCE [LARGE SCALE GENOMIC DNA]</scope>
    <source>
        <strain evidence="2 3">NPDC050545</strain>
    </source>
</reference>
<keyword evidence="1" id="KW-0812">Transmembrane</keyword>
<gene>
    <name evidence="2" type="ORF">ACIBG2_32460</name>
</gene>
<sequence>MALRMRLSAAEQRVWEAFETGTWVNFTEPVVFSGERCAAGENAPADGKSWGRERTVRGEVITALLLGAREPAAGTVPAVRLRGARISGQIVLRAGSTDHELTLAGCHLDNPVDCTGATTRTLRITDCRLPGLSGGGMRVAGHLSLSGSVVTGTVRLARAVFESGLWMGGTKIVGDTEWALYTGAMVVDSGLYLNNADITGGMRLVGARLNGGLFMNNTVVRNPGKDALAGDNMVVEDTMEGAFTAEGVVRLRGARFNGTLSITGVIRSPDTEYALHASHMEVRELVLRPAEPIDGVVSLAHSRVGTLRDDPGTWPAKLRLNGLVYEGLRGSGIAERISWAGRDPSGFRPQPYEQLAAWYVRDGNEHLARRTQLAKLRARRGTFRVPGRIWGYLLDGTVGYGYRPWLAALWFAFLLVVGTVAFGMNPPRALKPAETPVFDAFAYTFDLLLPIGAFGQRGMFDPEGWTQGLAYGLITAGWILATALIAGATRTLRPT</sequence>
<evidence type="ECO:0000256" key="1">
    <source>
        <dbReference type="SAM" id="Phobius"/>
    </source>
</evidence>
<protein>
    <recommendedName>
        <fullName evidence="4">Oxidoreductase</fullName>
    </recommendedName>
</protein>
<keyword evidence="3" id="KW-1185">Reference proteome</keyword>
<comment type="caution">
    <text evidence="2">The sequence shown here is derived from an EMBL/GenBank/DDBJ whole genome shotgun (WGS) entry which is preliminary data.</text>
</comment>
<dbReference type="EMBL" id="JBITGY010000009">
    <property type="protein sequence ID" value="MFI6502131.1"/>
    <property type="molecule type" value="Genomic_DNA"/>
</dbReference>
<evidence type="ECO:0000313" key="3">
    <source>
        <dbReference type="Proteomes" id="UP001612741"/>
    </source>
</evidence>
<dbReference type="Proteomes" id="UP001612741">
    <property type="component" value="Unassembled WGS sequence"/>
</dbReference>
<evidence type="ECO:0000313" key="2">
    <source>
        <dbReference type="EMBL" id="MFI6502131.1"/>
    </source>
</evidence>
<keyword evidence="1" id="KW-1133">Transmembrane helix</keyword>
<proteinExistence type="predicted"/>
<accession>A0ABW7Z1T4</accession>
<feature type="transmembrane region" description="Helical" evidence="1">
    <location>
        <begin position="468"/>
        <end position="489"/>
    </location>
</feature>
<organism evidence="2 3">
    <name type="scientific">Nonomuraea typhae</name>
    <dbReference type="NCBI Taxonomy" id="2603600"/>
    <lineage>
        <taxon>Bacteria</taxon>
        <taxon>Bacillati</taxon>
        <taxon>Actinomycetota</taxon>
        <taxon>Actinomycetes</taxon>
        <taxon>Streptosporangiales</taxon>
        <taxon>Streptosporangiaceae</taxon>
        <taxon>Nonomuraea</taxon>
    </lineage>
</organism>
<name>A0ABW7Z1T4_9ACTN</name>
<keyword evidence="1" id="KW-0472">Membrane</keyword>
<feature type="transmembrane region" description="Helical" evidence="1">
    <location>
        <begin position="405"/>
        <end position="425"/>
    </location>
</feature>
<dbReference type="RefSeq" id="WP_397087179.1">
    <property type="nucleotide sequence ID" value="NZ_JBITGY010000009.1"/>
</dbReference>